<dbReference type="PANTHER" id="PTHR48098:SF6">
    <property type="entry name" value="FERRI-BACILLIBACTIN ESTERASE BESA"/>
    <property type="match status" value="1"/>
</dbReference>
<dbReference type="Pfam" id="PF13431">
    <property type="entry name" value="TPR_17"/>
    <property type="match status" value="1"/>
</dbReference>
<dbReference type="InterPro" id="IPR019734">
    <property type="entry name" value="TPR_rpt"/>
</dbReference>
<comment type="caution">
    <text evidence="1">The sequence shown here is derived from an EMBL/GenBank/DDBJ whole genome shotgun (WGS) entry which is preliminary data.</text>
</comment>
<dbReference type="EMBL" id="JACVDC010000088">
    <property type="protein sequence ID" value="MBC9798090.1"/>
    <property type="molecule type" value="Genomic_DNA"/>
</dbReference>
<organism evidence="1 2">
    <name type="scientific">Sinomicrobium weinanense</name>
    <dbReference type="NCBI Taxonomy" id="2842200"/>
    <lineage>
        <taxon>Bacteria</taxon>
        <taxon>Pseudomonadati</taxon>
        <taxon>Bacteroidota</taxon>
        <taxon>Flavobacteriia</taxon>
        <taxon>Flavobacteriales</taxon>
        <taxon>Flavobacteriaceae</taxon>
        <taxon>Sinomicrobium</taxon>
    </lineage>
</organism>
<dbReference type="PANTHER" id="PTHR48098">
    <property type="entry name" value="ENTEROCHELIN ESTERASE-RELATED"/>
    <property type="match status" value="1"/>
</dbReference>
<dbReference type="Proteomes" id="UP000653730">
    <property type="component" value="Unassembled WGS sequence"/>
</dbReference>
<reference evidence="1 2" key="1">
    <citation type="submission" date="2020-09" db="EMBL/GenBank/DDBJ databases">
        <title>Sinomicrobium weinanense sp. nov., a halophilic bacteria isolated from saline-alkali soil.</title>
        <authorList>
            <person name="Wu P."/>
            <person name="Ren H."/>
            <person name="Mei Y."/>
            <person name="Liang Y."/>
            <person name="Chen Z."/>
        </authorList>
    </citation>
    <scope>NUCLEOTIDE SEQUENCE [LARGE SCALE GENOMIC DNA]</scope>
    <source>
        <strain evidence="1 2">FJxs</strain>
    </source>
</reference>
<dbReference type="AlphaFoldDB" id="A0A926JV11"/>
<dbReference type="Pfam" id="PF00756">
    <property type="entry name" value="Esterase"/>
    <property type="match status" value="1"/>
</dbReference>
<keyword evidence="2" id="KW-1185">Reference proteome</keyword>
<dbReference type="SUPFAM" id="SSF53474">
    <property type="entry name" value="alpha/beta-Hydrolases"/>
    <property type="match status" value="1"/>
</dbReference>
<dbReference type="InterPro" id="IPR029058">
    <property type="entry name" value="AB_hydrolase_fold"/>
</dbReference>
<dbReference type="Gene3D" id="3.40.50.1820">
    <property type="entry name" value="alpha/beta hydrolase"/>
    <property type="match status" value="1"/>
</dbReference>
<sequence>MKFYYLFLSIVLFNFHSLVLLGQVSQQDPLTPLSFARQDSFYSEALNENRKMNIYLPESFHEVSDDHTYPVLLLLEDEFFYMVSGVVKHLSSVERMPETIVVSILDMSYVPTVHTNGSTFWPTEKLADQNPDPFTKHLKEELFPYLKSKYRANDFRIIMGLSFTSVYVHHTFVNEPGLFDAHIAIASGDILGMGYKEGERFIDLIAGEVKNHPGRKNYLYVTSADGDGGGNSPEIGENLMELDSILSPLESENFKYISKLFPDEGHYDVALPALIEALGMVFPKKEWFARYRNIVNQPGNAMHNIDKYYERLSKKYGFRILPRAERWNSGNRLSLIGPYLIKQKRVAEGIEILERCVELRPNSPDSFYDLAKAYENDNQIEKAVVTLSKAYELSRQLKLPGSEQYLDHLEKLKKNADKQ</sequence>
<gene>
    <name evidence="1" type="ORF">IBL28_19120</name>
</gene>
<evidence type="ECO:0000313" key="1">
    <source>
        <dbReference type="EMBL" id="MBC9798090.1"/>
    </source>
</evidence>
<accession>A0A926JV11</accession>
<evidence type="ECO:0000313" key="2">
    <source>
        <dbReference type="Proteomes" id="UP000653730"/>
    </source>
</evidence>
<dbReference type="SUPFAM" id="SSF48452">
    <property type="entry name" value="TPR-like"/>
    <property type="match status" value="1"/>
</dbReference>
<name>A0A926JV11_9FLAO</name>
<dbReference type="RefSeq" id="WP_187967215.1">
    <property type="nucleotide sequence ID" value="NZ_JACVDC010000088.1"/>
</dbReference>
<dbReference type="InterPro" id="IPR050583">
    <property type="entry name" value="Mycobacterial_A85_antigen"/>
</dbReference>
<protein>
    <submittedName>
        <fullName evidence="1">Tetratricopeptide repeat protein</fullName>
    </submittedName>
</protein>
<dbReference type="Gene3D" id="1.25.40.10">
    <property type="entry name" value="Tetratricopeptide repeat domain"/>
    <property type="match status" value="1"/>
</dbReference>
<proteinExistence type="predicted"/>
<dbReference type="InterPro" id="IPR011990">
    <property type="entry name" value="TPR-like_helical_dom_sf"/>
</dbReference>
<dbReference type="SMART" id="SM00028">
    <property type="entry name" value="TPR"/>
    <property type="match status" value="2"/>
</dbReference>
<dbReference type="InterPro" id="IPR000801">
    <property type="entry name" value="Esterase-like"/>
</dbReference>